<proteinExistence type="predicted"/>
<dbReference type="Pfam" id="PF20469">
    <property type="entry name" value="OLD-like_TOPRIM"/>
    <property type="match status" value="1"/>
</dbReference>
<feature type="domain" description="OLD protein-like TOPRIM" evidence="3">
    <location>
        <begin position="404"/>
        <end position="472"/>
    </location>
</feature>
<feature type="coiled-coil region" evidence="1">
    <location>
        <begin position="107"/>
        <end position="134"/>
    </location>
</feature>
<dbReference type="Gene3D" id="3.40.50.300">
    <property type="entry name" value="P-loop containing nucleotide triphosphate hydrolases"/>
    <property type="match status" value="2"/>
</dbReference>
<evidence type="ECO:0000313" key="5">
    <source>
        <dbReference type="Proteomes" id="UP000184442"/>
    </source>
</evidence>
<dbReference type="PANTHER" id="PTHR43581">
    <property type="entry name" value="ATP/GTP PHOSPHATASE"/>
    <property type="match status" value="1"/>
</dbReference>
<dbReference type="EMBL" id="FQZS01000021">
    <property type="protein sequence ID" value="SHJ22279.1"/>
    <property type="molecule type" value="Genomic_DNA"/>
</dbReference>
<keyword evidence="4" id="KW-0540">Nuclease</keyword>
<dbReference type="InterPro" id="IPR051396">
    <property type="entry name" value="Bact_Antivir_Def_Nuclease"/>
</dbReference>
<dbReference type="STRING" id="1122184.SAMN02745176_02819"/>
<evidence type="ECO:0000259" key="3">
    <source>
        <dbReference type="Pfam" id="PF20469"/>
    </source>
</evidence>
<dbReference type="InterPro" id="IPR027417">
    <property type="entry name" value="P-loop_NTPase"/>
</dbReference>
<protein>
    <submittedName>
        <fullName evidence="4">Predicted ATP-dependent endonuclease of the OLD family, contains P-loop ATPase and TOPRIM domains</fullName>
    </submittedName>
</protein>
<dbReference type="AlphaFoldDB" id="A0A1M6HJD7"/>
<dbReference type="Pfam" id="PF13175">
    <property type="entry name" value="AAA_15"/>
    <property type="match status" value="1"/>
</dbReference>
<evidence type="ECO:0000313" key="4">
    <source>
        <dbReference type="EMBL" id="SHJ22279.1"/>
    </source>
</evidence>
<dbReference type="SUPFAM" id="SSF52540">
    <property type="entry name" value="P-loop containing nucleoside triphosphate hydrolases"/>
    <property type="match status" value="1"/>
</dbReference>
<dbReference type="OrthoDB" id="1093370at2"/>
<keyword evidence="1" id="KW-0175">Coiled coil</keyword>
<evidence type="ECO:0000259" key="2">
    <source>
        <dbReference type="Pfam" id="PF13175"/>
    </source>
</evidence>
<dbReference type="InterPro" id="IPR041685">
    <property type="entry name" value="AAA_GajA/Old/RecF-like"/>
</dbReference>
<organism evidence="4 5">
    <name type="scientific">Lutispora thermophila DSM 19022</name>
    <dbReference type="NCBI Taxonomy" id="1122184"/>
    <lineage>
        <taxon>Bacteria</taxon>
        <taxon>Bacillati</taxon>
        <taxon>Bacillota</taxon>
        <taxon>Clostridia</taxon>
        <taxon>Lutisporales</taxon>
        <taxon>Lutisporaceae</taxon>
        <taxon>Lutispora</taxon>
    </lineage>
</organism>
<feature type="domain" description="Endonuclease GajA/Old nuclease/RecF-like AAA" evidence="2">
    <location>
        <begin position="1"/>
        <end position="362"/>
    </location>
</feature>
<keyword evidence="4" id="KW-0378">Hydrolase</keyword>
<dbReference type="PANTHER" id="PTHR43581:SF4">
    <property type="entry name" value="ATP_GTP PHOSPHATASE"/>
    <property type="match status" value="1"/>
</dbReference>
<dbReference type="GO" id="GO:0004519">
    <property type="term" value="F:endonuclease activity"/>
    <property type="evidence" value="ECO:0007669"/>
    <property type="project" value="UniProtKB-KW"/>
</dbReference>
<keyword evidence="5" id="KW-1185">Reference proteome</keyword>
<dbReference type="RefSeq" id="WP_073026809.1">
    <property type="nucleotide sequence ID" value="NZ_FQZS01000021.1"/>
</dbReference>
<dbReference type="Proteomes" id="UP000184442">
    <property type="component" value="Unassembled WGS sequence"/>
</dbReference>
<gene>
    <name evidence="4" type="ORF">SAMN02745176_02819</name>
</gene>
<sequence>MYISKLHIKNYKSFLDSGDIDLKEDIFAFIGQNNTGKSAILDSIQAFFPTSKKGISGEDFHKGTKEDIVIELWFKNVDESYLEANIYKDKIDKQNEKINEAYDLYIKENTDANLKKYEKQKEKLIEIKTKELNEAVEKYGIDNEELYIKMVAKKGSSISKKYYNKNDEELKEADLKKILPQIKVIPALRDPKNESTAGNNSYLKDLIQMLDDESKTDIILNDKPLTYSELNHVLSEETKKRCNALAETITSYYNDAIGSKDFKIVIDASVNISKGTQYTTTIIDTTTGIMNDILNCGTGYQSMVILSILETYVQISQSNTQYILLIEEPEVYLHPKLQRRMIDTLLKISEKNQVIFTSHSPITVSKLASNNVKIVEKNNGEAKVLPISPKRVIDELGIKPDDILYSKGIIFVEGKDDIEVISELIRKIDESIIDKINIIQAHSCENLKFYANAELLINTNFSVPVLILRDADIKKPEVLKDNLYEEVAFTLLNEPQYANLEEKELEYKKEKLKESIYVLNEHSIEYYFVENKFLSEFASDNIELEYAIKCYECQYRKQLEEAMNGKNQKNNFESCFQPKRFLEGFPDAKERDREKKEESLKTRWLKLSESCECTNHYKIDNYLKVRDEIIANIKKFYIEGNNLFQYIIRNNDLAVLKEGKLKEIIELLEGFIEKIR</sequence>
<name>A0A1M6HJD7_9FIRM</name>
<keyword evidence="4" id="KW-0255">Endonuclease</keyword>
<accession>A0A1M6HJD7</accession>
<evidence type="ECO:0000256" key="1">
    <source>
        <dbReference type="SAM" id="Coils"/>
    </source>
</evidence>
<reference evidence="4 5" key="1">
    <citation type="submission" date="2016-11" db="EMBL/GenBank/DDBJ databases">
        <authorList>
            <person name="Jaros S."/>
            <person name="Januszkiewicz K."/>
            <person name="Wedrychowicz H."/>
        </authorList>
    </citation>
    <scope>NUCLEOTIDE SEQUENCE [LARGE SCALE GENOMIC DNA]</scope>
    <source>
        <strain evidence="4 5">DSM 19022</strain>
    </source>
</reference>
<dbReference type="InterPro" id="IPR034139">
    <property type="entry name" value="TOPRIM_OLD"/>
</dbReference>